<evidence type="ECO:0000256" key="1">
    <source>
        <dbReference type="ARBA" id="ARBA00004141"/>
    </source>
</evidence>
<feature type="transmembrane region" description="Helical" evidence="6">
    <location>
        <begin position="362"/>
        <end position="384"/>
    </location>
</feature>
<dbReference type="EMBL" id="PKLZ01000001">
    <property type="protein sequence ID" value="PLW83910.1"/>
    <property type="molecule type" value="Genomic_DNA"/>
</dbReference>
<protein>
    <recommendedName>
        <fullName evidence="9">Sodium-dependent transporter</fullName>
    </recommendedName>
</protein>
<organism evidence="7 8">
    <name type="scientific">Kineobactrum sediminis</name>
    <dbReference type="NCBI Taxonomy" id="1905677"/>
    <lineage>
        <taxon>Bacteria</taxon>
        <taxon>Pseudomonadati</taxon>
        <taxon>Pseudomonadota</taxon>
        <taxon>Gammaproteobacteria</taxon>
        <taxon>Cellvibrionales</taxon>
        <taxon>Halieaceae</taxon>
        <taxon>Kineobactrum</taxon>
    </lineage>
</organism>
<evidence type="ECO:0000313" key="8">
    <source>
        <dbReference type="Proteomes" id="UP000234845"/>
    </source>
</evidence>
<evidence type="ECO:0000313" key="7">
    <source>
        <dbReference type="EMBL" id="PLW83910.1"/>
    </source>
</evidence>
<evidence type="ECO:0000256" key="3">
    <source>
        <dbReference type="ARBA" id="ARBA00022692"/>
    </source>
</evidence>
<dbReference type="OrthoDB" id="9762833at2"/>
<evidence type="ECO:0000256" key="2">
    <source>
        <dbReference type="ARBA" id="ARBA00022448"/>
    </source>
</evidence>
<dbReference type="Proteomes" id="UP000234845">
    <property type="component" value="Unassembled WGS sequence"/>
</dbReference>
<dbReference type="RefSeq" id="WP_101519547.1">
    <property type="nucleotide sequence ID" value="NZ_PKLZ01000001.1"/>
</dbReference>
<keyword evidence="5 6" id="KW-0472">Membrane</keyword>
<dbReference type="CDD" id="cd10336">
    <property type="entry name" value="SLC6sbd_Tyt1-Like"/>
    <property type="match status" value="1"/>
</dbReference>
<evidence type="ECO:0000256" key="4">
    <source>
        <dbReference type="ARBA" id="ARBA00022989"/>
    </source>
</evidence>
<gene>
    <name evidence="7" type="ORF">CWI75_00685</name>
</gene>
<feature type="transmembrane region" description="Helical" evidence="6">
    <location>
        <begin position="140"/>
        <end position="158"/>
    </location>
</feature>
<keyword evidence="4 6" id="KW-1133">Transmembrane helix</keyword>
<evidence type="ECO:0000256" key="5">
    <source>
        <dbReference type="ARBA" id="ARBA00023136"/>
    </source>
</evidence>
<dbReference type="InterPro" id="IPR000175">
    <property type="entry name" value="Na/ntran_symport"/>
</dbReference>
<evidence type="ECO:0000256" key="6">
    <source>
        <dbReference type="SAM" id="Phobius"/>
    </source>
</evidence>
<feature type="transmembrane region" description="Helical" evidence="6">
    <location>
        <begin position="170"/>
        <end position="190"/>
    </location>
</feature>
<keyword evidence="8" id="KW-1185">Reference proteome</keyword>
<sequence>MPRQQFSSSLAAILTMAGAAIGLGNIWRFPYMMGSYGGSAFLLIYLLFVLLIAVPALTGEWALGRRSRGGTITAFADCYGPRSGRVLGYILVLGMLCSGSYYLVVIGNVALMTWTSFATGFTGEHQQAFVQQLDHGPTRYLLALAVLAGILWVAYRGLHEGIERVSKLFVPFFFLVIIYLTFQTLSLEGAPEKMRLFLTPDFSQITPTSVFAALGQAVFSVGLGGTIMVIYGSYLSRGASLWRGAIATATADTSAALLAAMFIFPTILVYGISPAAGPTLLFESLSQLFAQMENGRMVGSFFLLALLLVAFLSGLAALEVVFGSISDDETTHGLNRKRTIIVFGVVEALIMIIPGFNPGAVAVMDLLFGSGMLALGSALAIIGLTWRLKQVAVVSEFGASTLTDFLFIWLKWVVPVVILAILIISYIH</sequence>
<feature type="transmembrane region" description="Helical" evidence="6">
    <location>
        <begin position="339"/>
        <end position="356"/>
    </location>
</feature>
<comment type="caution">
    <text evidence="7">The sequence shown here is derived from an EMBL/GenBank/DDBJ whole genome shotgun (WGS) entry which is preliminary data.</text>
</comment>
<comment type="subcellular location">
    <subcellularLocation>
        <location evidence="1">Membrane</location>
        <topology evidence="1">Multi-pass membrane protein</topology>
    </subcellularLocation>
</comment>
<feature type="transmembrane region" description="Helical" evidence="6">
    <location>
        <begin position="255"/>
        <end position="277"/>
    </location>
</feature>
<evidence type="ECO:0008006" key="9">
    <source>
        <dbReference type="Google" id="ProtNLM"/>
    </source>
</evidence>
<dbReference type="PANTHER" id="PTHR42948">
    <property type="entry name" value="TRANSPORTER"/>
    <property type="match status" value="1"/>
</dbReference>
<dbReference type="SUPFAM" id="SSF161070">
    <property type="entry name" value="SNF-like"/>
    <property type="match status" value="1"/>
</dbReference>
<feature type="transmembrane region" description="Helical" evidence="6">
    <location>
        <begin position="405"/>
        <end position="427"/>
    </location>
</feature>
<accession>A0A2N5Y684</accession>
<dbReference type="Pfam" id="PF00209">
    <property type="entry name" value="SNF"/>
    <property type="match status" value="2"/>
</dbReference>
<dbReference type="NCBIfam" id="NF037979">
    <property type="entry name" value="Na_transp"/>
    <property type="match status" value="1"/>
</dbReference>
<proteinExistence type="predicted"/>
<dbReference type="PROSITE" id="PS50267">
    <property type="entry name" value="NA_NEUROTRAN_SYMP_3"/>
    <property type="match status" value="1"/>
</dbReference>
<dbReference type="PRINTS" id="PR00176">
    <property type="entry name" value="NANEUSMPORT"/>
</dbReference>
<dbReference type="InterPro" id="IPR047218">
    <property type="entry name" value="YocR/YhdH-like"/>
</dbReference>
<feature type="transmembrane region" description="Helical" evidence="6">
    <location>
        <begin position="86"/>
        <end position="111"/>
    </location>
</feature>
<dbReference type="PANTHER" id="PTHR42948:SF1">
    <property type="entry name" value="TRANSPORTER"/>
    <property type="match status" value="1"/>
</dbReference>
<keyword evidence="3 6" id="KW-0812">Transmembrane</keyword>
<keyword evidence="2" id="KW-0813">Transport</keyword>
<feature type="transmembrane region" description="Helical" evidence="6">
    <location>
        <begin position="297"/>
        <end position="318"/>
    </location>
</feature>
<dbReference type="AlphaFoldDB" id="A0A2N5Y684"/>
<dbReference type="GO" id="GO:0016020">
    <property type="term" value="C:membrane"/>
    <property type="evidence" value="ECO:0007669"/>
    <property type="project" value="UniProtKB-SubCell"/>
</dbReference>
<dbReference type="InterPro" id="IPR037272">
    <property type="entry name" value="SNS_sf"/>
</dbReference>
<reference evidence="8" key="1">
    <citation type="submission" date="2017-11" db="EMBL/GenBank/DDBJ databases">
        <title>The draft genome sequence of Chromatocurvus sp. F02.</title>
        <authorList>
            <person name="Du Z.-J."/>
            <person name="Chang Y.-Q."/>
        </authorList>
    </citation>
    <scope>NUCLEOTIDE SEQUENCE [LARGE SCALE GENOMIC DNA]</scope>
    <source>
        <strain evidence="8">F02</strain>
    </source>
</reference>
<name>A0A2N5Y684_9GAMM</name>
<feature type="transmembrane region" description="Helical" evidence="6">
    <location>
        <begin position="38"/>
        <end position="58"/>
    </location>
</feature>
<feature type="transmembrane region" description="Helical" evidence="6">
    <location>
        <begin position="210"/>
        <end position="234"/>
    </location>
</feature>